<proteinExistence type="predicted"/>
<name>A0A7K3QQY3_9ACTN</name>
<dbReference type="AlphaFoldDB" id="A0A7K3QQY3"/>
<organism evidence="1 2">
    <name type="scientific">Streptomyces bauhiniae</name>
    <dbReference type="NCBI Taxonomy" id="2340725"/>
    <lineage>
        <taxon>Bacteria</taxon>
        <taxon>Bacillati</taxon>
        <taxon>Actinomycetota</taxon>
        <taxon>Actinomycetes</taxon>
        <taxon>Kitasatosporales</taxon>
        <taxon>Streptomycetaceae</taxon>
        <taxon>Streptomyces</taxon>
    </lineage>
</organism>
<protein>
    <recommendedName>
        <fullName evidence="3">DUF4297 domain-containing protein</fullName>
    </recommendedName>
</protein>
<comment type="caution">
    <text evidence="1">The sequence shown here is derived from an EMBL/GenBank/DDBJ whole genome shotgun (WGS) entry which is preliminary data.</text>
</comment>
<dbReference type="RefSeq" id="WP_164188092.1">
    <property type="nucleotide sequence ID" value="NZ_JAAGMR010000136.1"/>
</dbReference>
<sequence>MTQPAVKKERDGGYHAIKGFAYQFDASLLRIFENPYATAELEGKQDLSVENYHIQVKHRSEKFSISAITSAVQLMFRQFQRDSSSRFILHCHFSDQPPGFERELHPDELDKILAEYPDSYDNSTVSKFASACRVSFHENYHHQFKELLGLIRERLNARDDAEATYYHAILHGYLKDVILTNPIGSRRVAFRSLRQAISSARTAIFESAYVEQCGYEKYLKAVRKRYTLRTVNIAAERIFSFECDATTELDTLAEVVILLRDKYCPGPACPPPYMTFRGDFNSLEIKKALWDAGARFNDGTGYHGGIFRIEELINPPASDLKLKIIDAEHLISLMDNVRIKEFHDFYATGSASTPRSVSGASHVFVRSFEDLLQVL</sequence>
<evidence type="ECO:0000313" key="1">
    <source>
        <dbReference type="EMBL" id="NEB92282.1"/>
    </source>
</evidence>
<gene>
    <name evidence="1" type="ORF">G3I21_11230</name>
</gene>
<dbReference type="Proteomes" id="UP000470520">
    <property type="component" value="Unassembled WGS sequence"/>
</dbReference>
<evidence type="ECO:0008006" key="3">
    <source>
        <dbReference type="Google" id="ProtNLM"/>
    </source>
</evidence>
<accession>A0A7K3QQY3</accession>
<reference evidence="1 2" key="1">
    <citation type="submission" date="2020-01" db="EMBL/GenBank/DDBJ databases">
        <title>Insect and environment-associated Actinomycetes.</title>
        <authorList>
            <person name="Currrie C."/>
            <person name="Chevrette M."/>
            <person name="Carlson C."/>
            <person name="Stubbendieck R."/>
            <person name="Wendt-Pienkowski E."/>
        </authorList>
    </citation>
    <scope>NUCLEOTIDE SEQUENCE [LARGE SCALE GENOMIC DNA]</scope>
    <source>
        <strain evidence="1 2">SID7754</strain>
    </source>
</reference>
<evidence type="ECO:0000313" key="2">
    <source>
        <dbReference type="Proteomes" id="UP000470520"/>
    </source>
</evidence>
<dbReference type="EMBL" id="JAAGMR010000136">
    <property type="protein sequence ID" value="NEB92282.1"/>
    <property type="molecule type" value="Genomic_DNA"/>
</dbReference>